<evidence type="ECO:0000256" key="2">
    <source>
        <dbReference type="ARBA" id="ARBA00023315"/>
    </source>
</evidence>
<keyword evidence="5" id="KW-1185">Reference proteome</keyword>
<dbReference type="Proteomes" id="UP000267900">
    <property type="component" value="Chromosome"/>
</dbReference>
<dbReference type="InterPro" id="IPR050832">
    <property type="entry name" value="Bact_Acetyltransf"/>
</dbReference>
<dbReference type="PROSITE" id="PS51186">
    <property type="entry name" value="GNAT"/>
    <property type="match status" value="1"/>
</dbReference>
<dbReference type="Gene3D" id="3.40.630.30">
    <property type="match status" value="1"/>
</dbReference>
<dbReference type="InterPro" id="IPR000182">
    <property type="entry name" value="GNAT_dom"/>
</dbReference>
<sequence>MYVIPEARGRGLARRMPATLEDNARASDRTRMVLETGINLTAAVSLYVSSGYEPCAKFGHYRFDELSRCYAKPLAAVITGPWTAWMCASRAFAHRAQVPHAQAAPGR</sequence>
<dbReference type="Pfam" id="PF00583">
    <property type="entry name" value="Acetyltransf_1"/>
    <property type="match status" value="1"/>
</dbReference>
<feature type="domain" description="N-acetyltransferase" evidence="3">
    <location>
        <begin position="1"/>
        <end position="75"/>
    </location>
</feature>
<name>A0A3Q9FZ25_STRLT</name>
<dbReference type="PANTHER" id="PTHR43877">
    <property type="entry name" value="AMINOALKYLPHOSPHONATE N-ACETYLTRANSFERASE-RELATED-RELATED"/>
    <property type="match status" value="1"/>
</dbReference>
<proteinExistence type="predicted"/>
<reference evidence="4 5" key="1">
    <citation type="submission" date="2018-12" db="EMBL/GenBank/DDBJ databases">
        <title>The whole draft genome of Streptomyce luteoverticillatus CGMCC 15060.</title>
        <authorList>
            <person name="Feng Z."/>
            <person name="Chen G."/>
            <person name="Zhang J."/>
            <person name="Zhu H."/>
            <person name="Yu X."/>
            <person name="Zhang W."/>
            <person name="Zhang X."/>
        </authorList>
    </citation>
    <scope>NUCLEOTIDE SEQUENCE [LARGE SCALE GENOMIC DNA]</scope>
    <source>
        <strain evidence="4 5">CGMCC 15060</strain>
    </source>
</reference>
<protein>
    <submittedName>
        <fullName evidence="4">GNAT family N-acetyltransferase</fullName>
    </submittedName>
</protein>
<dbReference type="AlphaFoldDB" id="A0A3Q9FZ25"/>
<dbReference type="CDD" id="cd04301">
    <property type="entry name" value="NAT_SF"/>
    <property type="match status" value="1"/>
</dbReference>
<dbReference type="EMBL" id="CP034587">
    <property type="protein sequence ID" value="AZQ75228.1"/>
    <property type="molecule type" value="Genomic_DNA"/>
</dbReference>
<dbReference type="SUPFAM" id="SSF55729">
    <property type="entry name" value="Acyl-CoA N-acyltransferases (Nat)"/>
    <property type="match status" value="1"/>
</dbReference>
<evidence type="ECO:0000313" key="5">
    <source>
        <dbReference type="Proteomes" id="UP000267900"/>
    </source>
</evidence>
<evidence type="ECO:0000313" key="4">
    <source>
        <dbReference type="EMBL" id="AZQ75228.1"/>
    </source>
</evidence>
<dbReference type="InterPro" id="IPR016181">
    <property type="entry name" value="Acyl_CoA_acyltransferase"/>
</dbReference>
<keyword evidence="2" id="KW-0012">Acyltransferase</keyword>
<organism evidence="4 5">
    <name type="scientific">Streptomyces luteoverticillatus</name>
    <name type="common">Streptoverticillium luteoverticillatus</name>
    <dbReference type="NCBI Taxonomy" id="66425"/>
    <lineage>
        <taxon>Bacteria</taxon>
        <taxon>Bacillati</taxon>
        <taxon>Actinomycetota</taxon>
        <taxon>Actinomycetes</taxon>
        <taxon>Kitasatosporales</taxon>
        <taxon>Streptomycetaceae</taxon>
        <taxon>Streptomyces</taxon>
    </lineage>
</organism>
<dbReference type="OrthoDB" id="70840at2"/>
<dbReference type="GO" id="GO:0016747">
    <property type="term" value="F:acyltransferase activity, transferring groups other than amino-acyl groups"/>
    <property type="evidence" value="ECO:0007669"/>
    <property type="project" value="InterPro"/>
</dbReference>
<gene>
    <name evidence="4" type="ORF">EKH77_32435</name>
</gene>
<accession>A0A3Q9FZ25</accession>
<evidence type="ECO:0000256" key="1">
    <source>
        <dbReference type="ARBA" id="ARBA00022679"/>
    </source>
</evidence>
<dbReference type="PANTHER" id="PTHR43877:SF2">
    <property type="entry name" value="AMINOALKYLPHOSPHONATE N-ACETYLTRANSFERASE-RELATED"/>
    <property type="match status" value="1"/>
</dbReference>
<keyword evidence="1 4" id="KW-0808">Transferase</keyword>
<evidence type="ECO:0000259" key="3">
    <source>
        <dbReference type="PROSITE" id="PS51186"/>
    </source>
</evidence>